<gene>
    <name evidence="1" type="ORF">F8163_05955</name>
</gene>
<name>A0A7V7V6C6_9BACI</name>
<dbReference type="RefSeq" id="WP_000932829.1">
    <property type="nucleotide sequence ID" value="NZ_WBPG01000008.1"/>
</dbReference>
<reference evidence="1 2" key="1">
    <citation type="submission" date="2019-10" db="EMBL/GenBank/DDBJ databases">
        <title>Bacillus from the desert of Cuatro Cinegas, Coahuila.</title>
        <authorList>
            <person name="Olmedo-Alvarez G."/>
            <person name="Saldana S."/>
            <person name="Barcelo D."/>
        </authorList>
    </citation>
    <scope>NUCLEOTIDE SEQUENCE [LARGE SCALE GENOMIC DNA]</scope>
    <source>
        <strain evidence="1 2">CH155b_5T</strain>
    </source>
</reference>
<organism evidence="1 2">
    <name type="scientific">Bacillus luti</name>
    <dbReference type="NCBI Taxonomy" id="2026191"/>
    <lineage>
        <taxon>Bacteria</taxon>
        <taxon>Bacillati</taxon>
        <taxon>Bacillota</taxon>
        <taxon>Bacilli</taxon>
        <taxon>Bacillales</taxon>
        <taxon>Bacillaceae</taxon>
        <taxon>Bacillus</taxon>
        <taxon>Bacillus cereus group</taxon>
    </lineage>
</organism>
<evidence type="ECO:0000313" key="1">
    <source>
        <dbReference type="EMBL" id="KAB2444725.1"/>
    </source>
</evidence>
<dbReference type="AlphaFoldDB" id="A0A7V7V6C6"/>
<evidence type="ECO:0000313" key="2">
    <source>
        <dbReference type="Proteomes" id="UP000470409"/>
    </source>
</evidence>
<proteinExistence type="predicted"/>
<dbReference type="Proteomes" id="UP000470409">
    <property type="component" value="Unassembled WGS sequence"/>
</dbReference>
<dbReference type="EMBL" id="WBPG01000008">
    <property type="protein sequence ID" value="KAB2444725.1"/>
    <property type="molecule type" value="Genomic_DNA"/>
</dbReference>
<evidence type="ECO:0008006" key="3">
    <source>
        <dbReference type="Google" id="ProtNLM"/>
    </source>
</evidence>
<accession>A0A7V7V6C6</accession>
<sequence length="198" mass="23480">MLNKLSEIYLMELDRYIEKNLSSITCGEVRGCYQSFLDVSKEMTGIHQNYKSLPEYLVHRFIYYLCKNKIDNGEYRIETNKKYINRYQNKNKNEIDITLVDSHTKGNNFEEPKILRGISVKAAQTVKIDEDSYRAHNVIWGENADMQFVLVTFNDSFNKKEDDYVSDEYKIINLEKDNDKRFIDELKIKLQLFKIGID</sequence>
<comment type="caution">
    <text evidence="1">The sequence shown here is derived from an EMBL/GenBank/DDBJ whole genome shotgun (WGS) entry which is preliminary data.</text>
</comment>
<protein>
    <recommendedName>
        <fullName evidence="3">BsaWI restriction endonuclease type 2 domain-containing protein</fullName>
    </recommendedName>
</protein>